<proteinExistence type="predicted"/>
<organism evidence="1">
    <name type="scientific">Anguilla anguilla</name>
    <name type="common">European freshwater eel</name>
    <name type="synonym">Muraena anguilla</name>
    <dbReference type="NCBI Taxonomy" id="7936"/>
    <lineage>
        <taxon>Eukaryota</taxon>
        <taxon>Metazoa</taxon>
        <taxon>Chordata</taxon>
        <taxon>Craniata</taxon>
        <taxon>Vertebrata</taxon>
        <taxon>Euteleostomi</taxon>
        <taxon>Actinopterygii</taxon>
        <taxon>Neopterygii</taxon>
        <taxon>Teleostei</taxon>
        <taxon>Anguilliformes</taxon>
        <taxon>Anguillidae</taxon>
        <taxon>Anguilla</taxon>
    </lineage>
</organism>
<sequence>MLPSHTPCHCPSISFPHSLSLSLTFPRPSPSACF</sequence>
<reference evidence="1" key="1">
    <citation type="submission" date="2014-11" db="EMBL/GenBank/DDBJ databases">
        <authorList>
            <person name="Amaro Gonzalez C."/>
        </authorList>
    </citation>
    <scope>NUCLEOTIDE SEQUENCE</scope>
</reference>
<evidence type="ECO:0000313" key="1">
    <source>
        <dbReference type="EMBL" id="JAH73588.1"/>
    </source>
</evidence>
<protein>
    <submittedName>
        <fullName evidence="1">Uncharacterized protein</fullName>
    </submittedName>
</protein>
<name>A0A0E9V8M2_ANGAN</name>
<accession>A0A0E9V8M2</accession>
<reference evidence="1" key="2">
    <citation type="journal article" date="2015" name="Fish Shellfish Immunol.">
        <title>Early steps in the European eel (Anguilla anguilla)-Vibrio vulnificus interaction in the gills: Role of the RtxA13 toxin.</title>
        <authorList>
            <person name="Callol A."/>
            <person name="Pajuelo D."/>
            <person name="Ebbesson L."/>
            <person name="Teles M."/>
            <person name="MacKenzie S."/>
            <person name="Amaro C."/>
        </authorList>
    </citation>
    <scope>NUCLEOTIDE SEQUENCE</scope>
</reference>
<dbReference type="EMBL" id="GBXM01034989">
    <property type="protein sequence ID" value="JAH73588.1"/>
    <property type="molecule type" value="Transcribed_RNA"/>
</dbReference>
<dbReference type="AlphaFoldDB" id="A0A0E9V8M2"/>